<accession>A0A3G2T1R8</accession>
<sequence length="59" mass="6906">MTPIDFRAELYKTYVASGMTDHVLIQEYINIAEAFVFNKSQLTMSEFNELMERLAKNQN</sequence>
<evidence type="ECO:0000313" key="2">
    <source>
        <dbReference type="Proteomes" id="UP000279962"/>
    </source>
</evidence>
<organism evidence="1 2">
    <name type="scientific">Acinetobacter wuhouensis</name>
    <dbReference type="NCBI Taxonomy" id="1879050"/>
    <lineage>
        <taxon>Bacteria</taxon>
        <taxon>Pseudomonadati</taxon>
        <taxon>Pseudomonadota</taxon>
        <taxon>Gammaproteobacteria</taxon>
        <taxon>Moraxellales</taxon>
        <taxon>Moraxellaceae</taxon>
        <taxon>Acinetobacter</taxon>
    </lineage>
</organism>
<dbReference type="Proteomes" id="UP000279962">
    <property type="component" value="Chromosome"/>
</dbReference>
<gene>
    <name evidence="1" type="ORF">CDG68_11205</name>
</gene>
<dbReference type="EMBL" id="CP033133">
    <property type="protein sequence ID" value="AYO54169.1"/>
    <property type="molecule type" value="Genomic_DNA"/>
</dbReference>
<name>A0A3G2T1R8_9GAMM</name>
<dbReference type="RefSeq" id="WP_087554164.1">
    <property type="nucleotide sequence ID" value="NZ_CP033133.1"/>
</dbReference>
<proteinExistence type="predicted"/>
<reference evidence="1 2" key="1">
    <citation type="submission" date="2018-10" db="EMBL/GenBank/DDBJ databases">
        <title>The complete genome of Acinetobacter wuhouensis strain WCHAW010062.</title>
        <authorList>
            <person name="Hu Y."/>
            <person name="Long H."/>
            <person name="Feng Y."/>
            <person name="Zong Z."/>
        </authorList>
    </citation>
    <scope>NUCLEOTIDE SEQUENCE [LARGE SCALE GENOMIC DNA]</scope>
    <source>
        <strain evidence="1 2">WCHAW010062</strain>
    </source>
</reference>
<protein>
    <submittedName>
        <fullName evidence="1">Uncharacterized protein</fullName>
    </submittedName>
</protein>
<evidence type="ECO:0000313" key="1">
    <source>
        <dbReference type="EMBL" id="AYO54169.1"/>
    </source>
</evidence>
<dbReference type="AlphaFoldDB" id="A0A3G2T1R8"/>